<feature type="compositionally biased region" description="Low complexity" evidence="7">
    <location>
        <begin position="419"/>
        <end position="434"/>
    </location>
</feature>
<dbReference type="InterPro" id="IPR001680">
    <property type="entry name" value="WD40_rpt"/>
</dbReference>
<dbReference type="InterPro" id="IPR018983">
    <property type="entry name" value="U3_snoRNA-assocProt_15_C"/>
</dbReference>
<comment type="function">
    <text evidence="5">Ribosome biogenesis factor. Involved in nucleolar processing of pre-18S ribosomal RNA. Required for optimal pre-ribosomal RNA transcription by RNA polymerase I. Part of the small subunit (SSU) processome, first precursor of the small eukaryotic ribosomal subunit. During the assembly of the SSU processome in the nucleolus, many ribosome biogenesis factors, an RNA chaperone and ribosomal proteins associate with the nascent pre-rRNA and work in concert to generate RNA folding, modifications, rearrangements and cleavage as well as targeted degradation of pre-ribosomal RNA by the RNA exosome.</text>
</comment>
<dbReference type="Gene3D" id="3.30.40.10">
    <property type="entry name" value="Zinc/RING finger domain, C3HC4 (zinc finger)"/>
    <property type="match status" value="4"/>
</dbReference>
<evidence type="ECO:0000256" key="7">
    <source>
        <dbReference type="SAM" id="MobiDB-lite"/>
    </source>
</evidence>
<dbReference type="CDD" id="cd15561">
    <property type="entry name" value="PHD1_PHF14"/>
    <property type="match status" value="1"/>
</dbReference>
<dbReference type="InterPro" id="IPR019786">
    <property type="entry name" value="Zinc_finger_PHD-type_CS"/>
</dbReference>
<feature type="domain" description="PHD-type" evidence="8">
    <location>
        <begin position="479"/>
        <end position="539"/>
    </location>
</feature>
<reference evidence="10 11" key="1">
    <citation type="submission" date="2024-03" db="EMBL/GenBank/DDBJ databases">
        <title>Adaptation during the transition from Ophiocordyceps entomopathogen to insect associate is accompanied by gene loss and intensified selection.</title>
        <authorList>
            <person name="Ward C.M."/>
            <person name="Onetto C.A."/>
            <person name="Borneman A.R."/>
        </authorList>
    </citation>
    <scope>NUCLEOTIDE SEQUENCE [LARGE SCALE GENOMIC DNA]</scope>
    <source>
        <strain evidence="10">AWRI1</strain>
        <tissue evidence="10">Single Adult Female</tissue>
    </source>
</reference>
<feature type="region of interest" description="Disordered" evidence="7">
    <location>
        <begin position="404"/>
        <end position="464"/>
    </location>
</feature>
<dbReference type="AlphaFoldDB" id="A0AAN9TGF8"/>
<keyword evidence="4" id="KW-0862">Zinc</keyword>
<dbReference type="SMART" id="SM00249">
    <property type="entry name" value="PHD"/>
    <property type="match status" value="4"/>
</dbReference>
<dbReference type="PROSITE" id="PS01359">
    <property type="entry name" value="ZF_PHD_1"/>
    <property type="match status" value="2"/>
</dbReference>
<sequence length="1200" mass="133892">MTSFKRSNVKLFQKKETYSPESHYWKKFSVYNTVTKLPVKNLNKFKETAYGGSFRQDGMLICAGSEDSVDYIRAGCVSPVNPNLILSGGYDGLIKMYDARDEAVVCTLEHGAPIESALFLPSGSVFITAGGKEIRIWDAFTRTMLARCSQYHKTVTSLSSFMNGRRLLTGSLDHRVKVIDLISYKVTHSMSYTSPILSIASSRDDGNLVTGTVSGLITIQKRGVGSTKKAAKCSVPFQYVSDTLAVGTGRINVYVTPVKTEKMSRFEKALRKYEYSRALDCVLVYEVAFKTPAVVVTLFDELISLLCGCGAGCEFFALGLFGIIDLINFLLLFIDATILSLQTERPCSCSARPKLQAAESTVEVPSAKHLCRGQYEVERNSKRRQVKPPDRKDILLHLEDLGESSDDSDFRIEDHCLDGSDSSDGSVDSNSSDVSESDESDNESVKEKKTQPLTNPITPHSDKPMIENAQVDEDIIKKILICCVCLGDRSDDTNEIIECDGCGITVHEGCYGVQDNASVSSSNSSCSTEPWFCEACRAGVDNPTCELCPNSGGIFKETDVGKWVHLVCALYIPGIAFGDPDRLSNVTLFEISSSKWGSKACQLCQDTRFVRTGMTIECDAGMCRNYFHVTCGQREGLLTEATSEEVDQADPFYAHCKLHSDKILMKKRKRNWLALQLRTQKMSANRGKKDCTVETPLWKRTQRKLSKCRTKYSQLKLTKPAPWVPMQKRPRLLTTSASACRMLWHKAELMGIDMASFEETEALITTLQDIPKKWNIPPAFSVEFIGYFLDRDARLNRLKKQLSHHAENKARLTNDQQTVQTTYDNAVLENTKAAELNESLRNTFQVYRDLILKFKPKAQLPFVDDLTNINNSHIIVPATNHHPLASAKGNVPTAAALKAGVGFPLRPSNLSIPEEKISLGLNNKCGICHKSNDQHLLAKCDTCAKFYHLGCLNPPLTRMPKKTKLMGWQCSECDRESSSSDVEYVDTEAPRKLRRSSKDRDFRPEEPLEDGKFYDESDSVELKKIKKRRREKHRTRYSPEYMPSQNVVGKHHNRKRKHKSLDTSSETEAPRQGIKLFIKSVPNSSGQANFIATQSSSSSTFVATTEEYVKTPPTDVEPVLLPPPKPKVNRGTALTDNCDTCQKVGTSANMVQCDECSKNFHFHCLDPPVKKSPKVRGYSWHCASCDPTVSGIIDDISFLA</sequence>
<feature type="region of interest" description="Disordered" evidence="7">
    <location>
        <begin position="1042"/>
        <end position="1071"/>
    </location>
</feature>
<dbReference type="InterPro" id="IPR050701">
    <property type="entry name" value="Histone_Mod_Regulator"/>
</dbReference>
<keyword evidence="11" id="KW-1185">Reference proteome</keyword>
<dbReference type="CDD" id="cd15562">
    <property type="entry name" value="PHD2_PHF14"/>
    <property type="match status" value="1"/>
</dbReference>
<feature type="compositionally biased region" description="Basic and acidic residues" evidence="7">
    <location>
        <begin position="408"/>
        <end position="418"/>
    </location>
</feature>
<proteinExistence type="predicted"/>
<evidence type="ECO:0000259" key="9">
    <source>
        <dbReference type="PROSITE" id="PS51805"/>
    </source>
</evidence>
<dbReference type="InterPro" id="IPR013083">
    <property type="entry name" value="Znf_RING/FYVE/PHD"/>
</dbReference>
<gene>
    <name evidence="10" type="ORF">V9T40_004102</name>
</gene>
<keyword evidence="2" id="KW-0479">Metal-binding</keyword>
<evidence type="ECO:0000259" key="8">
    <source>
        <dbReference type="PROSITE" id="PS50016"/>
    </source>
</evidence>
<dbReference type="Pfam" id="PF00628">
    <property type="entry name" value="PHD"/>
    <property type="match status" value="3"/>
</dbReference>
<dbReference type="GO" id="GO:0005730">
    <property type="term" value="C:nucleolus"/>
    <property type="evidence" value="ECO:0007669"/>
    <property type="project" value="InterPro"/>
</dbReference>
<dbReference type="CDD" id="cd15563">
    <property type="entry name" value="PHD3_PHF14"/>
    <property type="match status" value="1"/>
</dbReference>
<dbReference type="InterPro" id="IPR001965">
    <property type="entry name" value="Znf_PHD"/>
</dbReference>
<dbReference type="InterPro" id="IPR036322">
    <property type="entry name" value="WD40_repeat_dom_sf"/>
</dbReference>
<evidence type="ECO:0000256" key="3">
    <source>
        <dbReference type="ARBA" id="ARBA00022771"/>
    </source>
</evidence>
<dbReference type="Pfam" id="PF09384">
    <property type="entry name" value="UTP15_C"/>
    <property type="match status" value="1"/>
</dbReference>
<evidence type="ECO:0000313" key="10">
    <source>
        <dbReference type="EMBL" id="KAK7586226.1"/>
    </source>
</evidence>
<name>A0AAN9TGF8_9HEMI</name>
<dbReference type="PROSITE" id="PS50016">
    <property type="entry name" value="ZF_PHD_2"/>
    <property type="match status" value="3"/>
</dbReference>
<dbReference type="SUPFAM" id="SSF50978">
    <property type="entry name" value="WD40 repeat-like"/>
    <property type="match status" value="1"/>
</dbReference>
<evidence type="ECO:0000313" key="11">
    <source>
        <dbReference type="Proteomes" id="UP001367676"/>
    </source>
</evidence>
<evidence type="ECO:0000256" key="1">
    <source>
        <dbReference type="ARBA" id="ARBA00018260"/>
    </source>
</evidence>
<organism evidence="10 11">
    <name type="scientific">Parthenolecanium corni</name>
    <dbReference type="NCBI Taxonomy" id="536013"/>
    <lineage>
        <taxon>Eukaryota</taxon>
        <taxon>Metazoa</taxon>
        <taxon>Ecdysozoa</taxon>
        <taxon>Arthropoda</taxon>
        <taxon>Hexapoda</taxon>
        <taxon>Insecta</taxon>
        <taxon>Pterygota</taxon>
        <taxon>Neoptera</taxon>
        <taxon>Paraneoptera</taxon>
        <taxon>Hemiptera</taxon>
        <taxon>Sternorrhyncha</taxon>
        <taxon>Coccoidea</taxon>
        <taxon>Coccidae</taxon>
        <taxon>Parthenolecanium</taxon>
    </lineage>
</organism>
<dbReference type="Pfam" id="PF00400">
    <property type="entry name" value="WD40"/>
    <property type="match status" value="2"/>
</dbReference>
<dbReference type="PANTHER" id="PTHR13793:SF150">
    <property type="entry name" value="PHD FINGER PROTEIN 14"/>
    <property type="match status" value="1"/>
</dbReference>
<dbReference type="Proteomes" id="UP001367676">
    <property type="component" value="Unassembled WGS sequence"/>
</dbReference>
<accession>A0AAN9TGF8</accession>
<dbReference type="CDD" id="cd15674">
    <property type="entry name" value="ePHD_PHF14"/>
    <property type="match status" value="1"/>
</dbReference>
<protein>
    <recommendedName>
        <fullName evidence="1">U3 small nucleolar RNA-associated protein 15 homolog</fullName>
    </recommendedName>
</protein>
<dbReference type="PROSITE" id="PS51805">
    <property type="entry name" value="EPHD"/>
    <property type="match status" value="1"/>
</dbReference>
<feature type="compositionally biased region" description="Basic residues" evidence="7">
    <location>
        <begin position="1049"/>
        <end position="1059"/>
    </location>
</feature>
<dbReference type="EMBL" id="JBBCAQ010000027">
    <property type="protein sequence ID" value="KAK7586226.1"/>
    <property type="molecule type" value="Genomic_DNA"/>
</dbReference>
<dbReference type="SMART" id="SM00320">
    <property type="entry name" value="WD40"/>
    <property type="match status" value="4"/>
</dbReference>
<evidence type="ECO:0000256" key="5">
    <source>
        <dbReference type="ARBA" id="ARBA00045437"/>
    </source>
</evidence>
<feature type="region of interest" description="Disordered" evidence="7">
    <location>
        <begin position="981"/>
        <end position="1010"/>
    </location>
</feature>
<dbReference type="InterPro" id="IPR011011">
    <property type="entry name" value="Znf_FYVE_PHD"/>
</dbReference>
<dbReference type="InterPro" id="IPR019787">
    <property type="entry name" value="Znf_PHD-finger"/>
</dbReference>
<evidence type="ECO:0000256" key="4">
    <source>
        <dbReference type="ARBA" id="ARBA00022833"/>
    </source>
</evidence>
<dbReference type="Gene3D" id="2.130.10.10">
    <property type="entry name" value="YVTN repeat-like/Quinoprotein amine dehydrogenase"/>
    <property type="match status" value="1"/>
</dbReference>
<evidence type="ECO:0000256" key="2">
    <source>
        <dbReference type="ARBA" id="ARBA00022723"/>
    </source>
</evidence>
<dbReference type="PANTHER" id="PTHR13793">
    <property type="entry name" value="PHD FINGER PROTEINS"/>
    <property type="match status" value="1"/>
</dbReference>
<comment type="caution">
    <text evidence="10">The sequence shown here is derived from an EMBL/GenBank/DDBJ whole genome shotgun (WGS) entry which is preliminary data.</text>
</comment>
<feature type="domain" description="PHD-type" evidence="9">
    <location>
        <begin position="542"/>
        <end position="660"/>
    </location>
</feature>
<feature type="domain" description="PHD-type" evidence="8">
    <location>
        <begin position="922"/>
        <end position="976"/>
    </location>
</feature>
<dbReference type="InterPro" id="IPR015943">
    <property type="entry name" value="WD40/YVTN_repeat-like_dom_sf"/>
</dbReference>
<feature type="compositionally biased region" description="Basic and acidic residues" evidence="7">
    <location>
        <begin position="988"/>
        <end position="1010"/>
    </location>
</feature>
<dbReference type="GO" id="GO:0006364">
    <property type="term" value="P:rRNA processing"/>
    <property type="evidence" value="ECO:0007669"/>
    <property type="project" value="InterPro"/>
</dbReference>
<evidence type="ECO:0000256" key="6">
    <source>
        <dbReference type="PROSITE-ProRule" id="PRU00146"/>
    </source>
</evidence>
<dbReference type="GO" id="GO:0008270">
    <property type="term" value="F:zinc ion binding"/>
    <property type="evidence" value="ECO:0007669"/>
    <property type="project" value="UniProtKB-KW"/>
</dbReference>
<dbReference type="SUPFAM" id="SSF57903">
    <property type="entry name" value="FYVE/PHD zinc finger"/>
    <property type="match status" value="3"/>
</dbReference>
<keyword evidence="3 6" id="KW-0863">Zinc-finger</keyword>
<dbReference type="InterPro" id="IPR034732">
    <property type="entry name" value="EPHD"/>
</dbReference>
<feature type="domain" description="PHD-type" evidence="8">
    <location>
        <begin position="1135"/>
        <end position="1188"/>
    </location>
</feature>
<dbReference type="GO" id="GO:0006357">
    <property type="term" value="P:regulation of transcription by RNA polymerase II"/>
    <property type="evidence" value="ECO:0007669"/>
    <property type="project" value="TreeGrafter"/>
</dbReference>
<dbReference type="Pfam" id="PF13832">
    <property type="entry name" value="zf-HC5HC2H_2"/>
    <property type="match status" value="1"/>
</dbReference>